<evidence type="ECO:0000313" key="7">
    <source>
        <dbReference type="EMBL" id="HJE91154.1"/>
    </source>
</evidence>
<comment type="catalytic activity">
    <reaction evidence="1">
        <text>ATP + protein L-histidine = ADP + protein N-phospho-L-histidine.</text>
        <dbReference type="EC" id="2.7.13.3"/>
    </reaction>
</comment>
<evidence type="ECO:0000256" key="2">
    <source>
        <dbReference type="ARBA" id="ARBA00012438"/>
    </source>
</evidence>
<sequence length="152" mass="15364">LTVGDAGAAMSLRQELTAIAGRFAESTRAQVEVDIARELDSPDIGPRAKFVALRVLTEGLTNIRRHAADAAHVSVTAELDATGAIALAIADDGSGGGAGLGSGNGFGLESLDARVTEIGGTLSARALPERGFELRATLPQAGKAEKAGKDSA</sequence>
<dbReference type="GO" id="GO:0004673">
    <property type="term" value="F:protein histidine kinase activity"/>
    <property type="evidence" value="ECO:0007669"/>
    <property type="project" value="UniProtKB-EC"/>
</dbReference>
<evidence type="ECO:0000256" key="3">
    <source>
        <dbReference type="ARBA" id="ARBA00022679"/>
    </source>
</evidence>
<dbReference type="InterPro" id="IPR003594">
    <property type="entry name" value="HATPase_dom"/>
</dbReference>
<dbReference type="GO" id="GO:0000160">
    <property type="term" value="P:phosphorelay signal transduction system"/>
    <property type="evidence" value="ECO:0007669"/>
    <property type="project" value="UniProtKB-KW"/>
</dbReference>
<dbReference type="PANTHER" id="PTHR24421">
    <property type="entry name" value="NITRATE/NITRITE SENSOR PROTEIN NARX-RELATED"/>
    <property type="match status" value="1"/>
</dbReference>
<comment type="caution">
    <text evidence="7">The sequence shown here is derived from an EMBL/GenBank/DDBJ whole genome shotgun (WGS) entry which is preliminary data.</text>
</comment>
<evidence type="ECO:0000313" key="8">
    <source>
        <dbReference type="Proteomes" id="UP000776650"/>
    </source>
</evidence>
<dbReference type="AlphaFoldDB" id="A0A921F6T0"/>
<feature type="non-terminal residue" evidence="7">
    <location>
        <position position="1"/>
    </location>
</feature>
<reference evidence="7" key="1">
    <citation type="journal article" date="2021" name="PeerJ">
        <title>Extensive microbial diversity within the chicken gut microbiome revealed by metagenomics and culture.</title>
        <authorList>
            <person name="Gilroy R."/>
            <person name="Ravi A."/>
            <person name="Getino M."/>
            <person name="Pursley I."/>
            <person name="Horton D.L."/>
            <person name="Alikhan N.F."/>
            <person name="Baker D."/>
            <person name="Gharbi K."/>
            <person name="Hall N."/>
            <person name="Watson M."/>
            <person name="Adriaenssens E.M."/>
            <person name="Foster-Nyarko E."/>
            <person name="Jarju S."/>
            <person name="Secka A."/>
            <person name="Antonio M."/>
            <person name="Oren A."/>
            <person name="Chaudhuri R.R."/>
            <person name="La Ragione R."/>
            <person name="Hildebrand F."/>
            <person name="Pallen M.J."/>
        </authorList>
    </citation>
    <scope>NUCLEOTIDE SEQUENCE</scope>
    <source>
        <strain evidence="7">ChiGjej1B1-18357</strain>
    </source>
</reference>
<evidence type="ECO:0000256" key="5">
    <source>
        <dbReference type="ARBA" id="ARBA00023012"/>
    </source>
</evidence>
<organism evidence="7 8">
    <name type="scientific">Dietzia timorensis</name>
    <dbReference type="NCBI Taxonomy" id="499555"/>
    <lineage>
        <taxon>Bacteria</taxon>
        <taxon>Bacillati</taxon>
        <taxon>Actinomycetota</taxon>
        <taxon>Actinomycetes</taxon>
        <taxon>Mycobacteriales</taxon>
        <taxon>Dietziaceae</taxon>
        <taxon>Dietzia</taxon>
    </lineage>
</organism>
<accession>A0A921F6T0</accession>
<protein>
    <recommendedName>
        <fullName evidence="2">histidine kinase</fullName>
        <ecNumber evidence="2">2.7.13.3</ecNumber>
    </recommendedName>
</protein>
<dbReference type="PANTHER" id="PTHR24421:SF10">
    <property type="entry name" value="NITRATE_NITRITE SENSOR PROTEIN NARQ"/>
    <property type="match status" value="1"/>
</dbReference>
<dbReference type="Gene3D" id="3.30.565.10">
    <property type="entry name" value="Histidine kinase-like ATPase, C-terminal domain"/>
    <property type="match status" value="1"/>
</dbReference>
<evidence type="ECO:0000256" key="4">
    <source>
        <dbReference type="ARBA" id="ARBA00022777"/>
    </source>
</evidence>
<keyword evidence="5" id="KW-0902">Two-component regulatory system</keyword>
<evidence type="ECO:0000256" key="1">
    <source>
        <dbReference type="ARBA" id="ARBA00000085"/>
    </source>
</evidence>
<proteinExistence type="predicted"/>
<dbReference type="EC" id="2.7.13.3" evidence="2"/>
<keyword evidence="4" id="KW-0418">Kinase</keyword>
<dbReference type="Pfam" id="PF02518">
    <property type="entry name" value="HATPase_c"/>
    <property type="match status" value="1"/>
</dbReference>
<feature type="domain" description="Histidine kinase/HSP90-like ATPase" evidence="6">
    <location>
        <begin position="54"/>
        <end position="140"/>
    </location>
</feature>
<dbReference type="InterPro" id="IPR036890">
    <property type="entry name" value="HATPase_C_sf"/>
</dbReference>
<dbReference type="RefSeq" id="WP_369693062.1">
    <property type="nucleotide sequence ID" value="NZ_DYXM01000174.1"/>
</dbReference>
<gene>
    <name evidence="7" type="ORF">K8V11_09120</name>
</gene>
<dbReference type="InterPro" id="IPR050482">
    <property type="entry name" value="Sensor_HK_TwoCompSys"/>
</dbReference>
<dbReference type="SUPFAM" id="SSF55874">
    <property type="entry name" value="ATPase domain of HSP90 chaperone/DNA topoisomerase II/histidine kinase"/>
    <property type="match status" value="1"/>
</dbReference>
<evidence type="ECO:0000259" key="6">
    <source>
        <dbReference type="Pfam" id="PF02518"/>
    </source>
</evidence>
<dbReference type="EMBL" id="DYXM01000174">
    <property type="protein sequence ID" value="HJE91154.1"/>
    <property type="molecule type" value="Genomic_DNA"/>
</dbReference>
<keyword evidence="3" id="KW-0808">Transferase</keyword>
<name>A0A921F6T0_9ACTN</name>
<dbReference type="Proteomes" id="UP000776650">
    <property type="component" value="Unassembled WGS sequence"/>
</dbReference>
<reference evidence="7" key="2">
    <citation type="submission" date="2021-09" db="EMBL/GenBank/DDBJ databases">
        <authorList>
            <person name="Gilroy R."/>
        </authorList>
    </citation>
    <scope>NUCLEOTIDE SEQUENCE</scope>
    <source>
        <strain evidence="7">ChiGjej1B1-18357</strain>
    </source>
</reference>